<evidence type="ECO:0000259" key="2">
    <source>
        <dbReference type="Pfam" id="PF00892"/>
    </source>
</evidence>
<evidence type="ECO:0000313" key="3">
    <source>
        <dbReference type="EMBL" id="MBF9198034.1"/>
    </source>
</evidence>
<comment type="caution">
    <text evidence="3">The sequence shown here is derived from an EMBL/GenBank/DDBJ whole genome shotgun (WGS) entry which is preliminary data.</text>
</comment>
<dbReference type="PANTHER" id="PTHR12715:SF4">
    <property type="entry name" value="EAMA DOMAIN-CONTAINING PROTEIN"/>
    <property type="match status" value="1"/>
</dbReference>
<gene>
    <name evidence="3" type="ORF">I2H36_18535</name>
</gene>
<keyword evidence="4" id="KW-1185">Reference proteome</keyword>
<dbReference type="Proteomes" id="UP000611708">
    <property type="component" value="Unassembled WGS sequence"/>
</dbReference>
<feature type="domain" description="EamA" evidence="2">
    <location>
        <begin position="94"/>
        <end position="228"/>
    </location>
</feature>
<feature type="transmembrane region" description="Helical" evidence="1">
    <location>
        <begin position="123"/>
        <end position="142"/>
    </location>
</feature>
<dbReference type="PANTHER" id="PTHR12715">
    <property type="entry name" value="TRANSPORTER, DRUG/METABOLITE EXPORTER FAMILY"/>
    <property type="match status" value="1"/>
</dbReference>
<keyword evidence="1" id="KW-0472">Membrane</keyword>
<dbReference type="InterPro" id="IPR000620">
    <property type="entry name" value="EamA_dom"/>
</dbReference>
<dbReference type="EMBL" id="JADQDN010000015">
    <property type="protein sequence ID" value="MBF9198034.1"/>
    <property type="molecule type" value="Genomic_DNA"/>
</dbReference>
<feature type="transmembrane region" description="Helical" evidence="1">
    <location>
        <begin position="154"/>
        <end position="174"/>
    </location>
</feature>
<reference evidence="3 4" key="1">
    <citation type="submission" date="2020-11" db="EMBL/GenBank/DDBJ databases">
        <authorList>
            <person name="Kim M.K."/>
        </authorList>
    </citation>
    <scope>NUCLEOTIDE SEQUENCE [LARGE SCALE GENOMIC DNA]</scope>
    <source>
        <strain evidence="3 4">BT290</strain>
    </source>
</reference>
<dbReference type="InterPro" id="IPR052756">
    <property type="entry name" value="Alkyne_AA_exporter"/>
</dbReference>
<dbReference type="Gene3D" id="1.10.3730.20">
    <property type="match status" value="1"/>
</dbReference>
<dbReference type="InterPro" id="IPR037185">
    <property type="entry name" value="EmrE-like"/>
</dbReference>
<dbReference type="SUPFAM" id="SSF103481">
    <property type="entry name" value="Multidrug resistance efflux transporter EmrE"/>
    <property type="match status" value="1"/>
</dbReference>
<name>A0ABS0HWZ1_9HYPH</name>
<keyword evidence="1" id="KW-1133">Transmembrane helix</keyword>
<evidence type="ECO:0000256" key="1">
    <source>
        <dbReference type="SAM" id="Phobius"/>
    </source>
</evidence>
<evidence type="ECO:0000313" key="4">
    <source>
        <dbReference type="Proteomes" id="UP000611708"/>
    </source>
</evidence>
<sequence length="231" mass="24717">MIRRAQIRNEEPALLREAGSFFMWLQVFVRSRRVQLCVSQRLPGKVFVGLYVGSALIPEAVVLLTLADDRKKSHWARLQNQQTPVLGASRDLGTGALQILGPALCNSVTTVVQKPLFATHKPLNVSALNMVLGALVLAPWLPSGVSQLAEASPLNIQAVIYLALVPSLVAYGTWSVALSRLPASRASNFMDCVSPVATLLGFVWLGEMPTPLGAVGGVMALGGAAVVNRKR</sequence>
<proteinExistence type="predicted"/>
<dbReference type="Pfam" id="PF00892">
    <property type="entry name" value="EamA"/>
    <property type="match status" value="1"/>
</dbReference>
<keyword evidence="1" id="KW-0812">Transmembrane</keyword>
<protein>
    <submittedName>
        <fullName evidence="3">DMT family transporter</fullName>
    </submittedName>
</protein>
<accession>A0ABS0HWZ1</accession>
<organism evidence="3 4">
    <name type="scientific">Microvirga terrestris</name>
    <dbReference type="NCBI Taxonomy" id="2791024"/>
    <lineage>
        <taxon>Bacteria</taxon>
        <taxon>Pseudomonadati</taxon>
        <taxon>Pseudomonadota</taxon>
        <taxon>Alphaproteobacteria</taxon>
        <taxon>Hyphomicrobiales</taxon>
        <taxon>Methylobacteriaceae</taxon>
        <taxon>Microvirga</taxon>
    </lineage>
</organism>